<dbReference type="STRING" id="433924.NS331_01240"/>
<gene>
    <name evidence="9" type="ORF">DFR41_105279</name>
</gene>
<dbReference type="CDD" id="cd04187">
    <property type="entry name" value="DPM1_like_bac"/>
    <property type="match status" value="1"/>
</dbReference>
<feature type="domain" description="Glycosyltransferase 2-like" evidence="8">
    <location>
        <begin position="34"/>
        <end position="196"/>
    </location>
</feature>
<evidence type="ECO:0000256" key="3">
    <source>
        <dbReference type="ARBA" id="ARBA00022679"/>
    </source>
</evidence>
<keyword evidence="6 7" id="KW-0472">Membrane</keyword>
<keyword evidence="10" id="KW-1185">Reference proteome</keyword>
<keyword evidence="3 9" id="KW-0808">Transferase</keyword>
<comment type="caution">
    <text evidence="9">The sequence shown here is derived from an EMBL/GenBank/DDBJ whole genome shotgun (WGS) entry which is preliminary data.</text>
</comment>
<dbReference type="Proteomes" id="UP000255265">
    <property type="component" value="Unassembled WGS sequence"/>
</dbReference>
<dbReference type="InterPro" id="IPR029044">
    <property type="entry name" value="Nucleotide-diphossugar_trans"/>
</dbReference>
<evidence type="ECO:0000256" key="5">
    <source>
        <dbReference type="ARBA" id="ARBA00022989"/>
    </source>
</evidence>
<organism evidence="9 10">
    <name type="scientific">Pseudacidovorax intermedius</name>
    <dbReference type="NCBI Taxonomy" id="433924"/>
    <lineage>
        <taxon>Bacteria</taxon>
        <taxon>Pseudomonadati</taxon>
        <taxon>Pseudomonadota</taxon>
        <taxon>Betaproteobacteria</taxon>
        <taxon>Burkholderiales</taxon>
        <taxon>Comamonadaceae</taxon>
        <taxon>Pseudacidovorax</taxon>
    </lineage>
</organism>
<keyword evidence="5 7" id="KW-1133">Transmembrane helix</keyword>
<sequence length="343" mass="37418">MNAAVHAPVAHLKVVETDEVVAQPPVQLAAAALSCVIPCFNEAANLRLLLPLLEQLLQGIGLRWEVIVVDDGSSDDTSDVARTWCQLAGFRLVRLSRNFGKEAALSAGLKAARGDAVVLLDGDLQHSPQLIGKMVEQWRSGAEVVYAVRENRADEGALKRVGTRLFYRAVNISSRTPLPEDAGDFRLMDRKVVDALLALPERNRFMKGLYAWVGFKTVALPYTPAPRAEGQSRFGALRLLNLALDGITSFTTWPLRLISVIGLLLAVPALGYGVFLVLSHFISGSDVPGWSTIVVSLMFFMGIQLVSVGIVGEYVGRIFEEVKARPLFLVREEHGHGLAERTP</sequence>
<dbReference type="Gene3D" id="3.90.550.10">
    <property type="entry name" value="Spore Coat Polysaccharide Biosynthesis Protein SpsA, Chain A"/>
    <property type="match status" value="1"/>
</dbReference>
<protein>
    <submittedName>
        <fullName evidence="9">Glycosyltransferase involved in cell wall biosynthesis</fullName>
    </submittedName>
</protein>
<dbReference type="GO" id="GO:0016757">
    <property type="term" value="F:glycosyltransferase activity"/>
    <property type="evidence" value="ECO:0007669"/>
    <property type="project" value="UniProtKB-KW"/>
</dbReference>
<proteinExistence type="predicted"/>
<evidence type="ECO:0000256" key="4">
    <source>
        <dbReference type="ARBA" id="ARBA00022692"/>
    </source>
</evidence>
<accession>A0A370FF72</accession>
<dbReference type="PANTHER" id="PTHR48090">
    <property type="entry name" value="UNDECAPRENYL-PHOSPHATE 4-DEOXY-4-FORMAMIDO-L-ARABINOSE TRANSFERASE-RELATED"/>
    <property type="match status" value="1"/>
</dbReference>
<feature type="transmembrane region" description="Helical" evidence="7">
    <location>
        <begin position="290"/>
        <end position="315"/>
    </location>
</feature>
<dbReference type="Pfam" id="PF00535">
    <property type="entry name" value="Glycos_transf_2"/>
    <property type="match status" value="1"/>
</dbReference>
<comment type="subcellular location">
    <subcellularLocation>
        <location evidence="1">Membrane</location>
        <topology evidence="1">Multi-pass membrane protein</topology>
    </subcellularLocation>
</comment>
<dbReference type="SUPFAM" id="SSF53448">
    <property type="entry name" value="Nucleotide-diphospho-sugar transferases"/>
    <property type="match status" value="1"/>
</dbReference>
<keyword evidence="4 7" id="KW-0812">Transmembrane</keyword>
<evidence type="ECO:0000256" key="6">
    <source>
        <dbReference type="ARBA" id="ARBA00023136"/>
    </source>
</evidence>
<evidence type="ECO:0000256" key="7">
    <source>
        <dbReference type="SAM" id="Phobius"/>
    </source>
</evidence>
<name>A0A370FF72_9BURK</name>
<evidence type="ECO:0000259" key="8">
    <source>
        <dbReference type="Pfam" id="PF00535"/>
    </source>
</evidence>
<keyword evidence="2" id="KW-0328">Glycosyltransferase</keyword>
<dbReference type="InterPro" id="IPR001173">
    <property type="entry name" value="Glyco_trans_2-like"/>
</dbReference>
<dbReference type="RefSeq" id="WP_114803321.1">
    <property type="nucleotide sequence ID" value="NZ_QQAV01000005.1"/>
</dbReference>
<reference evidence="9 10" key="1">
    <citation type="submission" date="2018-07" db="EMBL/GenBank/DDBJ databases">
        <title>Genomic Encyclopedia of Type Strains, Phase IV (KMG-IV): sequencing the most valuable type-strain genomes for metagenomic binning, comparative biology and taxonomic classification.</title>
        <authorList>
            <person name="Goeker M."/>
        </authorList>
    </citation>
    <scope>NUCLEOTIDE SEQUENCE [LARGE SCALE GENOMIC DNA]</scope>
    <source>
        <strain evidence="9 10">DSM 21352</strain>
    </source>
</reference>
<evidence type="ECO:0000313" key="10">
    <source>
        <dbReference type="Proteomes" id="UP000255265"/>
    </source>
</evidence>
<dbReference type="OrthoDB" id="9811884at2"/>
<evidence type="ECO:0000256" key="2">
    <source>
        <dbReference type="ARBA" id="ARBA00022676"/>
    </source>
</evidence>
<dbReference type="InterPro" id="IPR050256">
    <property type="entry name" value="Glycosyltransferase_2"/>
</dbReference>
<evidence type="ECO:0000256" key="1">
    <source>
        <dbReference type="ARBA" id="ARBA00004141"/>
    </source>
</evidence>
<dbReference type="EMBL" id="QQAV01000005">
    <property type="protein sequence ID" value="RDI24364.1"/>
    <property type="molecule type" value="Genomic_DNA"/>
</dbReference>
<feature type="transmembrane region" description="Helical" evidence="7">
    <location>
        <begin position="257"/>
        <end position="278"/>
    </location>
</feature>
<evidence type="ECO:0000313" key="9">
    <source>
        <dbReference type="EMBL" id="RDI24364.1"/>
    </source>
</evidence>
<dbReference type="PANTHER" id="PTHR48090:SF1">
    <property type="entry name" value="PROPHAGE BACTOPRENOL GLUCOSYL TRANSFERASE HOMOLOG"/>
    <property type="match status" value="1"/>
</dbReference>
<dbReference type="AlphaFoldDB" id="A0A370FF72"/>
<dbReference type="GO" id="GO:0005886">
    <property type="term" value="C:plasma membrane"/>
    <property type="evidence" value="ECO:0007669"/>
    <property type="project" value="TreeGrafter"/>
</dbReference>